<dbReference type="RefSeq" id="WP_235374788.1">
    <property type="nucleotide sequence ID" value="NZ_CP113864.1"/>
</dbReference>
<proteinExistence type="predicted"/>
<dbReference type="EMBL" id="CP113864">
    <property type="protein sequence ID" value="WAM31073.1"/>
    <property type="molecule type" value="Genomic_DNA"/>
</dbReference>
<name>A0ABY7BE18_9FIRM</name>
<sequence length="158" mass="18446">MKLYFKTAILTAIIIFLFLVSFAVGFTITIEKSKIKSKQQLKGKNITEIAYIKDSYPQRIDENTILIVRKYFKACGHIVEEKSNIPQEYFGMVKEDFRRLFSAWEIDAFNSKYVVISRIFEGYCSHHFIVSIKDGRVAIFYSQPVDGDNLKLITPYKY</sequence>
<evidence type="ECO:0008006" key="3">
    <source>
        <dbReference type="Google" id="ProtNLM"/>
    </source>
</evidence>
<evidence type="ECO:0000313" key="1">
    <source>
        <dbReference type="EMBL" id="WAM31073.1"/>
    </source>
</evidence>
<keyword evidence="2" id="KW-1185">Reference proteome</keyword>
<gene>
    <name evidence="1" type="ORF">OTJ99_001885</name>
</gene>
<reference evidence="1" key="1">
    <citation type="submission" date="2022-12" db="EMBL/GenBank/DDBJ databases">
        <authorList>
            <person name="Bing R.G."/>
            <person name="Willard D.J."/>
            <person name="Manesh M.J.H."/>
            <person name="Laemthong T."/>
            <person name="Crosby J.R."/>
            <person name="Kelly R.M."/>
        </authorList>
    </citation>
    <scope>NUCLEOTIDE SEQUENCE</scope>
    <source>
        <strain evidence="1">DSM 8991</strain>
    </source>
</reference>
<evidence type="ECO:0000313" key="2">
    <source>
        <dbReference type="Proteomes" id="UP001164745"/>
    </source>
</evidence>
<organism evidence="1 2">
    <name type="scientific">Caldicellulosiruptor naganoensis</name>
    <dbReference type="NCBI Taxonomy" id="29324"/>
    <lineage>
        <taxon>Bacteria</taxon>
        <taxon>Bacillati</taxon>
        <taxon>Bacillota</taxon>
        <taxon>Bacillota incertae sedis</taxon>
        <taxon>Caldicellulosiruptorales</taxon>
        <taxon>Caldicellulosiruptoraceae</taxon>
        <taxon>Caldicellulosiruptor</taxon>
    </lineage>
</organism>
<protein>
    <recommendedName>
        <fullName evidence="3">DUF4830 domain-containing protein</fullName>
    </recommendedName>
</protein>
<accession>A0ABY7BE18</accession>
<dbReference type="Proteomes" id="UP001164745">
    <property type="component" value="Chromosome"/>
</dbReference>